<accession>A0A517T1A1</accession>
<dbReference type="NCBIfam" id="NF038032">
    <property type="entry name" value="CehA_McbA_metalo"/>
    <property type="match status" value="1"/>
</dbReference>
<dbReference type="AlphaFoldDB" id="A0A517T1A1"/>
<protein>
    <recommendedName>
        <fullName evidence="5">PEGA domain protein</fullName>
    </recommendedName>
</protein>
<organism evidence="3 4">
    <name type="scientific">Stieleria bergensis</name>
    <dbReference type="NCBI Taxonomy" id="2528025"/>
    <lineage>
        <taxon>Bacteria</taxon>
        <taxon>Pseudomonadati</taxon>
        <taxon>Planctomycetota</taxon>
        <taxon>Planctomycetia</taxon>
        <taxon>Pirellulales</taxon>
        <taxon>Pirellulaceae</taxon>
        <taxon>Stieleria</taxon>
    </lineage>
</organism>
<sequence length="858" mass="96931" precursor="true">MTIFRRLVVALGAFLALLLPTQQPCWAQSNTTPAKPTNRQTRPATDDASLKFWLQNMSQHHYSDAEMATVLGINADQIQRAKQRLQTLSANQQTRPQDRVLVLPYPGGRHPRIGFLDGAIDPLRDTKVSLFAPWDKHSYVVADVPEAIWSNLGLTYLAHTHIPTIWDKQAINLAATEWQQDPSGNWKMQQHLPNGIRFGTEIMPTEDGARMQFWLLNQSDAALTNMRVQNCVMLKHAAGFNQQTIDNKIFWGPYSVCRHASKDRWIITSWDPLHRCWGNKDCPCLHSDPTIPDCQPNQKQTLHGWVSFYQGNDIFAELMRIEGLAWRDQTGTVTTNGEQQTRFYAGVFDDDTGMPLPARVHLQGPDGDWHLVSSDGGKAVHYDRQPKHLPGSVEVNTTLSPDPFFTHLKPGTYKIRVERGKEYFPLEETLTIGDQPVYRQFKLKRWINMAANGWYSGDTHVHRTLDELPNVMLAEDLNVTFPLTSWVTASGEQPKSGSAPKTWQSSGPASSNLIRVDATHVIYPRNTEYEITRVGDRRQVMGAFFILNHQTELSVGTPPVKPVAKIAREQGALIEFDKHSWPWSLMIAPVMNVDLFELSNNHIWQTKFGFRKWTHETVPPYMQLDQDEEGLTEAGWIDYGFQSYYALINCGLRMRVTAGTASGVHPVQQGFGRVYVHQPDGFSYKNWVTGLNAGHSFVTTGPMMDLRFNGQPAGTTFAGDSGRSIKITGTIASRRPLDRIEIVVNGRVQQTVKPQNQQQANGSFATELASNVTAEGSFWTAVRCYVTQREGRVRFAHTNPVYVDVAGKPVRPRKEEVEHIIKRLQDEAEKQRPGLHLQSQQEYQEAIDYFTGQAAKAE</sequence>
<reference evidence="3 4" key="1">
    <citation type="submission" date="2019-02" db="EMBL/GenBank/DDBJ databases">
        <title>Deep-cultivation of Planctomycetes and their phenomic and genomic characterization uncovers novel biology.</title>
        <authorList>
            <person name="Wiegand S."/>
            <person name="Jogler M."/>
            <person name="Boedeker C."/>
            <person name="Pinto D."/>
            <person name="Vollmers J."/>
            <person name="Rivas-Marin E."/>
            <person name="Kohn T."/>
            <person name="Peeters S.H."/>
            <person name="Heuer A."/>
            <person name="Rast P."/>
            <person name="Oberbeckmann S."/>
            <person name="Bunk B."/>
            <person name="Jeske O."/>
            <person name="Meyerdierks A."/>
            <person name="Storesund J.E."/>
            <person name="Kallscheuer N."/>
            <person name="Luecker S."/>
            <person name="Lage O.M."/>
            <person name="Pohl T."/>
            <person name="Merkel B.J."/>
            <person name="Hornburger P."/>
            <person name="Mueller R.-W."/>
            <person name="Bruemmer F."/>
            <person name="Labrenz M."/>
            <person name="Spormann A.M."/>
            <person name="Op den Camp H."/>
            <person name="Overmann J."/>
            <person name="Amann R."/>
            <person name="Jetten M.S.M."/>
            <person name="Mascher T."/>
            <person name="Medema M.H."/>
            <person name="Devos D.P."/>
            <person name="Kaster A.-K."/>
            <person name="Ovreas L."/>
            <person name="Rohde M."/>
            <person name="Galperin M.Y."/>
            <person name="Jogler C."/>
        </authorList>
    </citation>
    <scope>NUCLEOTIDE SEQUENCE [LARGE SCALE GENOMIC DNA]</scope>
    <source>
        <strain evidence="3 4">SV_7m_r</strain>
    </source>
</reference>
<feature type="signal peptide" evidence="2">
    <location>
        <begin position="1"/>
        <end position="27"/>
    </location>
</feature>
<gene>
    <name evidence="3" type="ORF">SV7mr_46960</name>
</gene>
<dbReference type="Proteomes" id="UP000315003">
    <property type="component" value="Chromosome"/>
</dbReference>
<evidence type="ECO:0000313" key="4">
    <source>
        <dbReference type="Proteomes" id="UP000315003"/>
    </source>
</evidence>
<evidence type="ECO:0000256" key="2">
    <source>
        <dbReference type="SAM" id="SignalP"/>
    </source>
</evidence>
<evidence type="ECO:0008006" key="5">
    <source>
        <dbReference type="Google" id="ProtNLM"/>
    </source>
</evidence>
<dbReference type="EMBL" id="CP036272">
    <property type="protein sequence ID" value="QDT62149.1"/>
    <property type="molecule type" value="Genomic_DNA"/>
</dbReference>
<feature type="region of interest" description="Disordered" evidence="1">
    <location>
        <begin position="490"/>
        <end position="510"/>
    </location>
</feature>
<name>A0A517T1A1_9BACT</name>
<feature type="chain" id="PRO_5022133094" description="PEGA domain protein" evidence="2">
    <location>
        <begin position="28"/>
        <end position="858"/>
    </location>
</feature>
<proteinExistence type="predicted"/>
<evidence type="ECO:0000313" key="3">
    <source>
        <dbReference type="EMBL" id="QDT62149.1"/>
    </source>
</evidence>
<keyword evidence="2" id="KW-0732">Signal</keyword>
<keyword evidence="4" id="KW-1185">Reference proteome</keyword>
<evidence type="ECO:0000256" key="1">
    <source>
        <dbReference type="SAM" id="MobiDB-lite"/>
    </source>
</evidence>